<keyword evidence="1" id="KW-0732">Signal</keyword>
<keyword evidence="3" id="KW-1185">Reference proteome</keyword>
<reference evidence="2 3" key="1">
    <citation type="submission" date="2023-12" db="EMBL/GenBank/DDBJ databases">
        <title>Genome sequencing and assembly of bacterial species from a model synthetic community.</title>
        <authorList>
            <person name="Hogle S.L."/>
        </authorList>
    </citation>
    <scope>NUCLEOTIDE SEQUENCE [LARGE SCALE GENOMIC DNA]</scope>
    <source>
        <strain evidence="2 3">HAMBI_3031</strain>
    </source>
</reference>
<protein>
    <recommendedName>
        <fullName evidence="4">Lipocalin-like domain-containing protein</fullName>
    </recommendedName>
</protein>
<dbReference type="PROSITE" id="PS51257">
    <property type="entry name" value="PROKAR_LIPOPROTEIN"/>
    <property type="match status" value="1"/>
</dbReference>
<accession>A0ABZ0W188</accession>
<dbReference type="EMBL" id="CP139960">
    <property type="protein sequence ID" value="WQD37025.1"/>
    <property type="molecule type" value="Genomic_DNA"/>
</dbReference>
<dbReference type="Proteomes" id="UP001325680">
    <property type="component" value="Chromosome"/>
</dbReference>
<sequence>MKKTFIIIAAVFAALACLSFTIKAYHDPETVILGSWKEVHWEYDRVYHSAHIDRAISSDAREVKEMSATDLGIIDAESWVFNPDGSLILSSHHIKKQASWKIKGRGNILMITYDNNRVERYNIARLTKGKLELNFDTDANIRGIAKVSCVKI</sequence>
<gene>
    <name evidence="2" type="ORF">U0035_15235</name>
</gene>
<feature type="chain" id="PRO_5047550008" description="Lipocalin-like domain-containing protein" evidence="1">
    <location>
        <begin position="25"/>
        <end position="152"/>
    </location>
</feature>
<organism evidence="2 3">
    <name type="scientific">Niabella yanshanensis</name>
    <dbReference type="NCBI Taxonomy" id="577386"/>
    <lineage>
        <taxon>Bacteria</taxon>
        <taxon>Pseudomonadati</taxon>
        <taxon>Bacteroidota</taxon>
        <taxon>Chitinophagia</taxon>
        <taxon>Chitinophagales</taxon>
        <taxon>Chitinophagaceae</taxon>
        <taxon>Niabella</taxon>
    </lineage>
</organism>
<feature type="signal peptide" evidence="1">
    <location>
        <begin position="1"/>
        <end position="24"/>
    </location>
</feature>
<evidence type="ECO:0000313" key="2">
    <source>
        <dbReference type="EMBL" id="WQD37025.1"/>
    </source>
</evidence>
<evidence type="ECO:0000313" key="3">
    <source>
        <dbReference type="Proteomes" id="UP001325680"/>
    </source>
</evidence>
<evidence type="ECO:0000256" key="1">
    <source>
        <dbReference type="SAM" id="SignalP"/>
    </source>
</evidence>
<evidence type="ECO:0008006" key="4">
    <source>
        <dbReference type="Google" id="ProtNLM"/>
    </source>
</evidence>
<dbReference type="RefSeq" id="WP_114791880.1">
    <property type="nucleotide sequence ID" value="NZ_CP139960.1"/>
</dbReference>
<proteinExistence type="predicted"/>
<name>A0ABZ0W188_9BACT</name>